<evidence type="ECO:0000256" key="9">
    <source>
        <dbReference type="SAM" id="Phobius"/>
    </source>
</evidence>
<feature type="transmembrane region" description="Helical" evidence="9">
    <location>
        <begin position="68"/>
        <end position="91"/>
    </location>
</feature>
<dbReference type="PROSITE" id="PS00216">
    <property type="entry name" value="SUGAR_TRANSPORT_1"/>
    <property type="match status" value="1"/>
</dbReference>
<dbReference type="RefSeq" id="WP_307359492.1">
    <property type="nucleotide sequence ID" value="NZ_JAUSXK010000001.1"/>
</dbReference>
<dbReference type="InterPro" id="IPR036259">
    <property type="entry name" value="MFS_trans_sf"/>
</dbReference>
<evidence type="ECO:0000256" key="5">
    <source>
        <dbReference type="ARBA" id="ARBA00022692"/>
    </source>
</evidence>
<evidence type="ECO:0000259" key="10">
    <source>
        <dbReference type="PROSITE" id="PS50850"/>
    </source>
</evidence>
<dbReference type="PROSITE" id="PS50850">
    <property type="entry name" value="MFS"/>
    <property type="match status" value="1"/>
</dbReference>
<keyword evidence="5 9" id="KW-0812">Transmembrane</keyword>
<keyword evidence="8 9" id="KW-0472">Membrane</keyword>
<feature type="transmembrane region" description="Helical" evidence="9">
    <location>
        <begin position="32"/>
        <end position="56"/>
    </location>
</feature>
<feature type="transmembrane region" description="Helical" evidence="9">
    <location>
        <begin position="410"/>
        <end position="430"/>
    </location>
</feature>
<dbReference type="InterPro" id="IPR051084">
    <property type="entry name" value="H+-coupled_symporters"/>
</dbReference>
<evidence type="ECO:0000256" key="6">
    <source>
        <dbReference type="ARBA" id="ARBA00022847"/>
    </source>
</evidence>
<evidence type="ECO:0000256" key="3">
    <source>
        <dbReference type="ARBA" id="ARBA00022448"/>
    </source>
</evidence>
<name>A0ABU0P6X9_9MICO</name>
<dbReference type="Gene3D" id="1.20.1250.20">
    <property type="entry name" value="MFS general substrate transporter like domains"/>
    <property type="match status" value="2"/>
</dbReference>
<feature type="domain" description="Major facilitator superfamily (MFS) profile" evidence="10">
    <location>
        <begin position="31"/>
        <end position="434"/>
    </location>
</feature>
<keyword evidence="6" id="KW-0769">Symport</keyword>
<sequence length="440" mass="47187">MTDTRITSDGSSAAADTTRIIHRLSPDAKRGLLGLGLGNTLEWYDWMIFGLLSAYLGPKFFPSDDPVVSTLNALAVFAVGFFFRPLGGIVLGTAADRIGRRKVMMVSIVLMAVSTLVIAVLPTYEVIGPWAGIILLLCRVLQGISTGVEAPLSTAHAVELVPEGREGFVAGIISFFVNIGIVGAPLVTWLVTLFVAEPDMSEWGWRIPFAFGAALSVIIIYLRRTLPETMTKEELADTTTGSVWTGVRKSWLSVLAIVFVVGAVQAYNYAWNVGLPNAARSTMKEDPSAVFGYTTLLGLVLVIGSLVVGKLVDGRSLSRWFIVTRLLAIPSVFIMLMYVQPGLGGFAAVLLGGSVVLVLNMTLYNVVSASLIPKVYRGAGASLGYGLGVALFGGTASYLLVWFQSLGLHWLFPTYVATLCALSVVFYLIARRVNGIHLGK</sequence>
<dbReference type="PANTHER" id="PTHR43528:SF1">
    <property type="entry name" value="ALPHA-KETOGLUTARATE PERMEASE"/>
    <property type="match status" value="1"/>
</dbReference>
<dbReference type="InterPro" id="IPR020846">
    <property type="entry name" value="MFS_dom"/>
</dbReference>
<reference evidence="11 12" key="1">
    <citation type="submission" date="2023-07" db="EMBL/GenBank/DDBJ databases">
        <title>Comparative genomics of wheat-associated soil bacteria to identify genetic determinants of phenazine resistance.</title>
        <authorList>
            <person name="Mouncey N."/>
        </authorList>
    </citation>
    <scope>NUCLEOTIDE SEQUENCE [LARGE SCALE GENOMIC DNA]</scope>
    <source>
        <strain evidence="11 12">W2I7</strain>
    </source>
</reference>
<protein>
    <submittedName>
        <fullName evidence="11">MHS family alpha-ketoglutarate permease-like MFS transporter</fullName>
    </submittedName>
</protein>
<keyword evidence="3" id="KW-0813">Transport</keyword>
<evidence type="ECO:0000256" key="4">
    <source>
        <dbReference type="ARBA" id="ARBA00022475"/>
    </source>
</evidence>
<feature type="transmembrane region" description="Helical" evidence="9">
    <location>
        <begin position="320"/>
        <end position="339"/>
    </location>
</feature>
<dbReference type="InterPro" id="IPR011701">
    <property type="entry name" value="MFS"/>
</dbReference>
<comment type="similarity">
    <text evidence="2">Belongs to the major facilitator superfamily. Metabolite:H+ Symporter (MHS) family (TC 2.A.1.6) family.</text>
</comment>
<feature type="transmembrane region" description="Helical" evidence="9">
    <location>
        <begin position="127"/>
        <end position="148"/>
    </location>
</feature>
<keyword evidence="4" id="KW-1003">Cell membrane</keyword>
<keyword evidence="7 9" id="KW-1133">Transmembrane helix</keyword>
<keyword evidence="12" id="KW-1185">Reference proteome</keyword>
<evidence type="ECO:0000313" key="11">
    <source>
        <dbReference type="EMBL" id="MDQ0643081.1"/>
    </source>
</evidence>
<evidence type="ECO:0000256" key="8">
    <source>
        <dbReference type="ARBA" id="ARBA00023136"/>
    </source>
</evidence>
<comment type="caution">
    <text evidence="11">The sequence shown here is derived from an EMBL/GenBank/DDBJ whole genome shotgun (WGS) entry which is preliminary data.</text>
</comment>
<dbReference type="InterPro" id="IPR005829">
    <property type="entry name" value="Sugar_transporter_CS"/>
</dbReference>
<dbReference type="Pfam" id="PF07690">
    <property type="entry name" value="MFS_1"/>
    <property type="match status" value="1"/>
</dbReference>
<comment type="subcellular location">
    <subcellularLocation>
        <location evidence="1">Cell membrane</location>
        <topology evidence="1">Multi-pass membrane protein</topology>
    </subcellularLocation>
</comment>
<feature type="transmembrane region" description="Helical" evidence="9">
    <location>
        <begin position="290"/>
        <end position="308"/>
    </location>
</feature>
<feature type="transmembrane region" description="Helical" evidence="9">
    <location>
        <begin position="251"/>
        <end position="270"/>
    </location>
</feature>
<accession>A0ABU0P6X9</accession>
<dbReference type="Proteomes" id="UP001239085">
    <property type="component" value="Unassembled WGS sequence"/>
</dbReference>
<feature type="transmembrane region" description="Helical" evidence="9">
    <location>
        <begin position="203"/>
        <end position="222"/>
    </location>
</feature>
<feature type="transmembrane region" description="Helical" evidence="9">
    <location>
        <begin position="345"/>
        <end position="367"/>
    </location>
</feature>
<dbReference type="EMBL" id="JAUSXK010000001">
    <property type="protein sequence ID" value="MDQ0643081.1"/>
    <property type="molecule type" value="Genomic_DNA"/>
</dbReference>
<gene>
    <name evidence="11" type="ORF">QFZ46_001241</name>
</gene>
<evidence type="ECO:0000256" key="7">
    <source>
        <dbReference type="ARBA" id="ARBA00022989"/>
    </source>
</evidence>
<feature type="transmembrane region" description="Helical" evidence="9">
    <location>
        <begin position="103"/>
        <end position="121"/>
    </location>
</feature>
<feature type="transmembrane region" description="Helical" evidence="9">
    <location>
        <begin position="168"/>
        <end position="191"/>
    </location>
</feature>
<feature type="transmembrane region" description="Helical" evidence="9">
    <location>
        <begin position="379"/>
        <end position="404"/>
    </location>
</feature>
<evidence type="ECO:0000256" key="2">
    <source>
        <dbReference type="ARBA" id="ARBA00008240"/>
    </source>
</evidence>
<evidence type="ECO:0000256" key="1">
    <source>
        <dbReference type="ARBA" id="ARBA00004651"/>
    </source>
</evidence>
<dbReference type="SUPFAM" id="SSF103473">
    <property type="entry name" value="MFS general substrate transporter"/>
    <property type="match status" value="1"/>
</dbReference>
<evidence type="ECO:0000313" key="12">
    <source>
        <dbReference type="Proteomes" id="UP001239085"/>
    </source>
</evidence>
<proteinExistence type="inferred from homology"/>
<dbReference type="PANTHER" id="PTHR43528">
    <property type="entry name" value="ALPHA-KETOGLUTARATE PERMEASE"/>
    <property type="match status" value="1"/>
</dbReference>
<organism evidence="11 12">
    <name type="scientific">Microbacterium murale</name>
    <dbReference type="NCBI Taxonomy" id="1081040"/>
    <lineage>
        <taxon>Bacteria</taxon>
        <taxon>Bacillati</taxon>
        <taxon>Actinomycetota</taxon>
        <taxon>Actinomycetes</taxon>
        <taxon>Micrococcales</taxon>
        <taxon>Microbacteriaceae</taxon>
        <taxon>Microbacterium</taxon>
    </lineage>
</organism>